<dbReference type="PROSITE" id="PS00584">
    <property type="entry name" value="PFKB_KINASES_2"/>
    <property type="match status" value="1"/>
</dbReference>
<dbReference type="SUPFAM" id="SSF53613">
    <property type="entry name" value="Ribokinase-like"/>
    <property type="match status" value="1"/>
</dbReference>
<gene>
    <name evidence="4" type="ORF">EII10_12665</name>
</gene>
<evidence type="ECO:0000313" key="5">
    <source>
        <dbReference type="Proteomes" id="UP000271272"/>
    </source>
</evidence>
<dbReference type="EMBL" id="RQZC01000040">
    <property type="protein sequence ID" value="RRD22413.1"/>
    <property type="molecule type" value="Genomic_DNA"/>
</dbReference>
<dbReference type="InterPro" id="IPR011611">
    <property type="entry name" value="PfkB_dom"/>
</dbReference>
<feature type="domain" description="Carbohydrate kinase PfkB" evidence="3">
    <location>
        <begin position="4"/>
        <end position="286"/>
    </location>
</feature>
<reference evidence="4 5" key="1">
    <citation type="submission" date="2018-11" db="EMBL/GenBank/DDBJ databases">
        <title>Genomes From Bacteria Associated with the Canine Oral Cavity: a Test Case for Automated Genome-Based Taxonomic Assignment.</title>
        <authorList>
            <person name="Coil D.A."/>
            <person name="Jospin G."/>
            <person name="Darling A.E."/>
            <person name="Wallis C."/>
            <person name="Davis I.J."/>
            <person name="Harris S."/>
            <person name="Eisen J.A."/>
            <person name="Holcombe L.J."/>
            <person name="O'Flynn C."/>
        </authorList>
    </citation>
    <scope>NUCLEOTIDE SEQUENCE [LARGE SCALE GENOMIC DNA]</scope>
    <source>
        <strain evidence="4 5">OH5050</strain>
    </source>
</reference>
<keyword evidence="5" id="KW-1185">Reference proteome</keyword>
<dbReference type="Pfam" id="PF00294">
    <property type="entry name" value="PfkB"/>
    <property type="match status" value="1"/>
</dbReference>
<dbReference type="PANTHER" id="PTHR10584">
    <property type="entry name" value="SUGAR KINASE"/>
    <property type="match status" value="1"/>
</dbReference>
<dbReference type="Gene3D" id="3.40.1190.20">
    <property type="match status" value="1"/>
</dbReference>
<dbReference type="InterPro" id="IPR002173">
    <property type="entry name" value="Carboh/pur_kinase_PfkB_CS"/>
</dbReference>
<dbReference type="AlphaFoldDB" id="A0A3P1UPC1"/>
<name>A0A3P1UPC1_9ACTO</name>
<comment type="caution">
    <text evidence="4">The sequence shown here is derived from an EMBL/GenBank/DDBJ whole genome shotgun (WGS) entry which is preliminary data.</text>
</comment>
<dbReference type="OrthoDB" id="9808601at2"/>
<proteinExistence type="predicted"/>
<accession>A0A3P1UPC1</accession>
<dbReference type="GO" id="GO:0016301">
    <property type="term" value="F:kinase activity"/>
    <property type="evidence" value="ECO:0007669"/>
    <property type="project" value="UniProtKB-KW"/>
</dbReference>
<keyword evidence="1" id="KW-0808">Transferase</keyword>
<evidence type="ECO:0000256" key="2">
    <source>
        <dbReference type="ARBA" id="ARBA00022777"/>
    </source>
</evidence>
<dbReference type="InterPro" id="IPR029056">
    <property type="entry name" value="Ribokinase-like"/>
</dbReference>
<dbReference type="Proteomes" id="UP000271272">
    <property type="component" value="Unassembled WGS sequence"/>
</dbReference>
<sequence length="299" mass="31848">MTQTDVLVVGGVGVDHIVQVKSLPLPVVDSMMVPPIVTVVGHTGNGVALGVHALGRVSAVADVIGDDAEGRLIRDVYSAAGISTTFVTHASGTRRSVNLVTEKGQRMSLYDPRHPCDLIPDPSLWREGIEQSRHVHISIMNWARYALRDAVAAGRSTSTDLHDWDGVAEYHRDFAYGADYVFVSAAALTDESGVVADIFTHGRAQFVVVMAGSEGARAWRRSNESPLRISPISIADRPVVDSNGAGDSFVAAFLCHYLEHGDISRAAHAGAVGGAWACGSLGTHTSFVDAETLERLLAR</sequence>
<keyword evidence="2 4" id="KW-0418">Kinase</keyword>
<protein>
    <submittedName>
        <fullName evidence="4">Carbohydrate kinase family protein</fullName>
    </submittedName>
</protein>
<organism evidence="4 5">
    <name type="scientific">Actinomyces bowdenii</name>
    <dbReference type="NCBI Taxonomy" id="131109"/>
    <lineage>
        <taxon>Bacteria</taxon>
        <taxon>Bacillati</taxon>
        <taxon>Actinomycetota</taxon>
        <taxon>Actinomycetes</taxon>
        <taxon>Actinomycetales</taxon>
        <taxon>Actinomycetaceae</taxon>
        <taxon>Actinomyces</taxon>
    </lineage>
</organism>
<evidence type="ECO:0000313" key="4">
    <source>
        <dbReference type="EMBL" id="RRD22413.1"/>
    </source>
</evidence>
<evidence type="ECO:0000256" key="1">
    <source>
        <dbReference type="ARBA" id="ARBA00022679"/>
    </source>
</evidence>
<dbReference type="RefSeq" id="WP_124934842.1">
    <property type="nucleotide sequence ID" value="NZ_JAGFOU010000014.1"/>
</dbReference>
<dbReference type="PANTHER" id="PTHR10584:SF167">
    <property type="entry name" value="PFKB DOMAIN PROTEIN"/>
    <property type="match status" value="1"/>
</dbReference>
<evidence type="ECO:0000259" key="3">
    <source>
        <dbReference type="Pfam" id="PF00294"/>
    </source>
</evidence>